<gene>
    <name evidence="2" type="primary">Lipe</name>
    <name evidence="2" type="ORF">SERLUN_R15179</name>
</gene>
<dbReference type="Pfam" id="PF06350">
    <property type="entry name" value="HSL_N"/>
    <property type="match status" value="1"/>
</dbReference>
<dbReference type="AlphaFoldDB" id="A0A7L1DCJ4"/>
<evidence type="ECO:0000313" key="3">
    <source>
        <dbReference type="Proteomes" id="UP000553648"/>
    </source>
</evidence>
<sequence length="87" mass="9488">HPLLQSLQLLTQDNLSFFSSRPSPTSRRLSAAFAALRGHGRHLGPAFQHLLKVAPAFDLDEATPGNGYRSLVQVGTDHGLGWAWVDI</sequence>
<organism evidence="2 3">
    <name type="scientific">Serilophus lunatus</name>
    <name type="common">silver-breasted broadbill</name>
    <dbReference type="NCBI Taxonomy" id="239386"/>
    <lineage>
        <taxon>Eukaryota</taxon>
        <taxon>Metazoa</taxon>
        <taxon>Chordata</taxon>
        <taxon>Craniata</taxon>
        <taxon>Vertebrata</taxon>
        <taxon>Euteleostomi</taxon>
        <taxon>Archelosauria</taxon>
        <taxon>Archosauria</taxon>
        <taxon>Dinosauria</taxon>
        <taxon>Saurischia</taxon>
        <taxon>Theropoda</taxon>
        <taxon>Coelurosauria</taxon>
        <taxon>Aves</taxon>
        <taxon>Neognathae</taxon>
        <taxon>Neoaves</taxon>
        <taxon>Telluraves</taxon>
        <taxon>Australaves</taxon>
        <taxon>Passeriformes</taxon>
        <taxon>Eurylaimidae</taxon>
        <taxon>Serilophus</taxon>
    </lineage>
</organism>
<comment type="caution">
    <text evidence="2">The sequence shown here is derived from an EMBL/GenBank/DDBJ whole genome shotgun (WGS) entry which is preliminary data.</text>
</comment>
<dbReference type="EMBL" id="VXBA01004246">
    <property type="protein sequence ID" value="NXM74598.1"/>
    <property type="molecule type" value="Genomic_DNA"/>
</dbReference>
<feature type="domain" description="Hormone-sensitive lipase N-terminal" evidence="1">
    <location>
        <begin position="4"/>
        <end position="74"/>
    </location>
</feature>
<name>A0A7L1DCJ4_9PASS</name>
<dbReference type="InterPro" id="IPR010468">
    <property type="entry name" value="HSL_N"/>
</dbReference>
<protein>
    <submittedName>
        <fullName evidence="2">LIPS lipase</fullName>
    </submittedName>
</protein>
<evidence type="ECO:0000313" key="2">
    <source>
        <dbReference type="EMBL" id="NXM74598.1"/>
    </source>
</evidence>
<dbReference type="GO" id="GO:0016298">
    <property type="term" value="F:lipase activity"/>
    <property type="evidence" value="ECO:0007669"/>
    <property type="project" value="InterPro"/>
</dbReference>
<dbReference type="OrthoDB" id="408631at2759"/>
<dbReference type="Proteomes" id="UP000553648">
    <property type="component" value="Unassembled WGS sequence"/>
</dbReference>
<proteinExistence type="predicted"/>
<dbReference type="GO" id="GO:0008203">
    <property type="term" value="P:cholesterol metabolic process"/>
    <property type="evidence" value="ECO:0007669"/>
    <property type="project" value="InterPro"/>
</dbReference>
<feature type="non-terminal residue" evidence="2">
    <location>
        <position position="1"/>
    </location>
</feature>
<feature type="non-terminal residue" evidence="2">
    <location>
        <position position="87"/>
    </location>
</feature>
<keyword evidence="3" id="KW-1185">Reference proteome</keyword>
<dbReference type="GO" id="GO:0016042">
    <property type="term" value="P:lipid catabolic process"/>
    <property type="evidence" value="ECO:0007669"/>
    <property type="project" value="InterPro"/>
</dbReference>
<accession>A0A7L1DCJ4</accession>
<evidence type="ECO:0000259" key="1">
    <source>
        <dbReference type="Pfam" id="PF06350"/>
    </source>
</evidence>
<reference evidence="2 3" key="1">
    <citation type="submission" date="2019-09" db="EMBL/GenBank/DDBJ databases">
        <title>Bird 10,000 Genomes (B10K) Project - Family phase.</title>
        <authorList>
            <person name="Zhang G."/>
        </authorList>
    </citation>
    <scope>NUCLEOTIDE SEQUENCE [LARGE SCALE GENOMIC DNA]</scope>
    <source>
        <strain evidence="2">B10K-DU-002-03</strain>
        <tissue evidence="2">Muscle</tissue>
    </source>
</reference>